<evidence type="ECO:0000256" key="4">
    <source>
        <dbReference type="ARBA" id="ARBA00023315"/>
    </source>
</evidence>
<protein>
    <submittedName>
        <fullName evidence="6">Ribosomal-protein-alanine acetyltransferase</fullName>
    </submittedName>
</protein>
<keyword evidence="3 6" id="KW-0808">Transferase</keyword>
<dbReference type="AlphaFoldDB" id="A0A0M4CWQ4"/>
<name>A0A0M4CWQ4_9BACT</name>
<dbReference type="SUPFAM" id="SSF55729">
    <property type="entry name" value="Acyl-CoA N-acyltransferases (Nat)"/>
    <property type="match status" value="1"/>
</dbReference>
<dbReference type="EMBL" id="CP010802">
    <property type="protein sequence ID" value="ALC16478.1"/>
    <property type="molecule type" value="Genomic_DNA"/>
</dbReference>
<dbReference type="InterPro" id="IPR016181">
    <property type="entry name" value="Acyl_CoA_acyltransferase"/>
</dbReference>
<dbReference type="GO" id="GO:0008080">
    <property type="term" value="F:N-acetyltransferase activity"/>
    <property type="evidence" value="ECO:0007669"/>
    <property type="project" value="InterPro"/>
</dbReference>
<sequence>MDNPLNSILIRPMERTDLSEVVAIEALCHDHPWSEALFLRELENPVARIDIGELGGSIAGFLCSWTVADEVEIHDVVTAPAFRRQGVAVALLRHLLARGRGEGAERVVLEVRVGNVSAIALYSRFGFRGTGRRKGYYSDGEDALLMELSLLTDSAATGPR</sequence>
<dbReference type="Gene3D" id="3.40.630.30">
    <property type="match status" value="1"/>
</dbReference>
<dbReference type="PATRIC" id="fig|1603606.3.peg.1850"/>
<keyword evidence="4" id="KW-0012">Acyltransferase</keyword>
<dbReference type="InterPro" id="IPR006464">
    <property type="entry name" value="AcTrfase_RimI/Ard1"/>
</dbReference>
<dbReference type="OrthoDB" id="529907at2"/>
<dbReference type="KEGG" id="des:DSOUD_1700"/>
<dbReference type="InterPro" id="IPR050680">
    <property type="entry name" value="YpeA/RimI_acetyltransf"/>
</dbReference>
<dbReference type="Pfam" id="PF00583">
    <property type="entry name" value="Acetyltransf_1"/>
    <property type="match status" value="1"/>
</dbReference>
<organism evidence="6 7">
    <name type="scientific">Desulfuromonas soudanensis</name>
    <dbReference type="NCBI Taxonomy" id="1603606"/>
    <lineage>
        <taxon>Bacteria</taxon>
        <taxon>Pseudomonadati</taxon>
        <taxon>Thermodesulfobacteriota</taxon>
        <taxon>Desulfuromonadia</taxon>
        <taxon>Desulfuromonadales</taxon>
        <taxon>Desulfuromonadaceae</taxon>
        <taxon>Desulfuromonas</taxon>
    </lineage>
</organism>
<evidence type="ECO:0000256" key="1">
    <source>
        <dbReference type="ARBA" id="ARBA00005395"/>
    </source>
</evidence>
<dbReference type="STRING" id="1603606.DSOUD_1700"/>
<evidence type="ECO:0000313" key="6">
    <source>
        <dbReference type="EMBL" id="ALC16478.1"/>
    </source>
</evidence>
<evidence type="ECO:0000256" key="3">
    <source>
        <dbReference type="ARBA" id="ARBA00022679"/>
    </source>
</evidence>
<dbReference type="PANTHER" id="PTHR43420:SF12">
    <property type="entry name" value="N-ACETYLTRANSFERASE DOMAIN-CONTAINING PROTEIN"/>
    <property type="match status" value="1"/>
</dbReference>
<evidence type="ECO:0000313" key="7">
    <source>
        <dbReference type="Proteomes" id="UP000057158"/>
    </source>
</evidence>
<reference evidence="6 7" key="1">
    <citation type="submission" date="2015-07" db="EMBL/GenBank/DDBJ databases">
        <title>Isolation and Genomic Characterization of a Novel Halophilic Metal-Reducing Deltaproteobacterium from the Deep Subsurface.</title>
        <authorList>
            <person name="Badalamenti J.P."/>
            <person name="Summers Z.M."/>
            <person name="Gralnick J.A."/>
            <person name="Bond D.R."/>
        </authorList>
    </citation>
    <scope>NUCLEOTIDE SEQUENCE [LARGE SCALE GENOMIC DNA]</scope>
    <source>
        <strain evidence="6 7">WTL</strain>
    </source>
</reference>
<gene>
    <name evidence="6" type="primary">rimI</name>
    <name evidence="6" type="ORF">DSOUD_1700</name>
</gene>
<dbReference type="RefSeq" id="WP_082351159.1">
    <property type="nucleotide sequence ID" value="NZ_CP010802.1"/>
</dbReference>
<accession>A0A0M4CWQ4</accession>
<dbReference type="PANTHER" id="PTHR43420">
    <property type="entry name" value="ACETYLTRANSFERASE"/>
    <property type="match status" value="1"/>
</dbReference>
<dbReference type="CDD" id="cd04301">
    <property type="entry name" value="NAT_SF"/>
    <property type="match status" value="1"/>
</dbReference>
<keyword evidence="2" id="KW-0963">Cytoplasm</keyword>
<dbReference type="PROSITE" id="PS51186">
    <property type="entry name" value="GNAT"/>
    <property type="match status" value="1"/>
</dbReference>
<evidence type="ECO:0000256" key="2">
    <source>
        <dbReference type="ARBA" id="ARBA00022490"/>
    </source>
</evidence>
<dbReference type="NCBIfam" id="TIGR01575">
    <property type="entry name" value="rimI"/>
    <property type="match status" value="1"/>
</dbReference>
<evidence type="ECO:0000259" key="5">
    <source>
        <dbReference type="PROSITE" id="PS51186"/>
    </source>
</evidence>
<proteinExistence type="inferred from homology"/>
<dbReference type="InterPro" id="IPR000182">
    <property type="entry name" value="GNAT_dom"/>
</dbReference>
<dbReference type="Proteomes" id="UP000057158">
    <property type="component" value="Chromosome"/>
</dbReference>
<feature type="domain" description="N-acetyltransferase" evidence="5">
    <location>
        <begin position="8"/>
        <end position="151"/>
    </location>
</feature>
<keyword evidence="7" id="KW-1185">Reference proteome</keyword>
<comment type="similarity">
    <text evidence="1">Belongs to the acetyltransferase family. RimI subfamily.</text>
</comment>